<proteinExistence type="predicted"/>
<gene>
    <name evidence="1" type="ORF">G2W53_000325</name>
</gene>
<dbReference type="AlphaFoldDB" id="A0A835CKH5"/>
<accession>A0A835CKH5</accession>
<evidence type="ECO:0000313" key="1">
    <source>
        <dbReference type="EMBL" id="KAF7843420.1"/>
    </source>
</evidence>
<dbReference type="Proteomes" id="UP000634136">
    <property type="component" value="Unassembled WGS sequence"/>
</dbReference>
<dbReference type="EMBL" id="JAAIUW010000001">
    <property type="protein sequence ID" value="KAF7843420.1"/>
    <property type="molecule type" value="Genomic_DNA"/>
</dbReference>
<reference evidence="1" key="1">
    <citation type="submission" date="2020-09" db="EMBL/GenBank/DDBJ databases">
        <title>Genome-Enabled Discovery of Anthraquinone Biosynthesis in Senna tora.</title>
        <authorList>
            <person name="Kang S.-H."/>
            <person name="Pandey R.P."/>
            <person name="Lee C.-M."/>
            <person name="Sim J.-S."/>
            <person name="Jeong J.-T."/>
            <person name="Choi B.-S."/>
            <person name="Jung M."/>
            <person name="Ginzburg D."/>
            <person name="Zhao K."/>
            <person name="Won S.Y."/>
            <person name="Oh T.-J."/>
            <person name="Yu Y."/>
            <person name="Kim N.-H."/>
            <person name="Lee O.R."/>
            <person name="Lee T.-H."/>
            <person name="Bashyal P."/>
            <person name="Kim T.-S."/>
            <person name="Lee W.-H."/>
            <person name="Kawkins C."/>
            <person name="Kim C.-K."/>
            <person name="Kim J.S."/>
            <person name="Ahn B.O."/>
            <person name="Rhee S.Y."/>
            <person name="Sohng J.K."/>
        </authorList>
    </citation>
    <scope>NUCLEOTIDE SEQUENCE</scope>
    <source>
        <tissue evidence="1">Leaf</tissue>
    </source>
</reference>
<comment type="caution">
    <text evidence="1">The sequence shown here is derived from an EMBL/GenBank/DDBJ whole genome shotgun (WGS) entry which is preliminary data.</text>
</comment>
<keyword evidence="2" id="KW-1185">Reference proteome</keyword>
<name>A0A835CKH5_9FABA</name>
<sequence>MVVDPWKMELLSVGDEEGGDVGSSTTQKKNLLQLWMRNLLGVSIKRVAGDEFKTETLKIEEDALSDSMKIKTRLWK</sequence>
<protein>
    <submittedName>
        <fullName evidence="1">Uncharacterized protein</fullName>
    </submittedName>
</protein>
<organism evidence="1 2">
    <name type="scientific">Senna tora</name>
    <dbReference type="NCBI Taxonomy" id="362788"/>
    <lineage>
        <taxon>Eukaryota</taxon>
        <taxon>Viridiplantae</taxon>
        <taxon>Streptophyta</taxon>
        <taxon>Embryophyta</taxon>
        <taxon>Tracheophyta</taxon>
        <taxon>Spermatophyta</taxon>
        <taxon>Magnoliopsida</taxon>
        <taxon>eudicotyledons</taxon>
        <taxon>Gunneridae</taxon>
        <taxon>Pentapetalae</taxon>
        <taxon>rosids</taxon>
        <taxon>fabids</taxon>
        <taxon>Fabales</taxon>
        <taxon>Fabaceae</taxon>
        <taxon>Caesalpinioideae</taxon>
        <taxon>Cassia clade</taxon>
        <taxon>Senna</taxon>
    </lineage>
</organism>
<evidence type="ECO:0000313" key="2">
    <source>
        <dbReference type="Proteomes" id="UP000634136"/>
    </source>
</evidence>